<proteinExistence type="predicted"/>
<keyword evidence="2" id="KW-1185">Reference proteome</keyword>
<sequence length="61" mass="6944">MDAKSGIADNKRIANYKVSKLCEMKTTLPVNTANLTFINWLANSLLFHKCAAHKKPDYYQL</sequence>
<dbReference type="EMBL" id="JYDI01000222">
    <property type="protein sequence ID" value="KRY48001.1"/>
    <property type="molecule type" value="Genomic_DNA"/>
</dbReference>
<evidence type="ECO:0000313" key="2">
    <source>
        <dbReference type="Proteomes" id="UP000054653"/>
    </source>
</evidence>
<organism evidence="1 2">
    <name type="scientific">Trichinella britovi</name>
    <name type="common">Parasitic roundworm</name>
    <dbReference type="NCBI Taxonomy" id="45882"/>
    <lineage>
        <taxon>Eukaryota</taxon>
        <taxon>Metazoa</taxon>
        <taxon>Ecdysozoa</taxon>
        <taxon>Nematoda</taxon>
        <taxon>Enoplea</taxon>
        <taxon>Dorylaimia</taxon>
        <taxon>Trichinellida</taxon>
        <taxon>Trichinellidae</taxon>
        <taxon>Trichinella</taxon>
    </lineage>
</organism>
<accession>A0A0V1CFJ7</accession>
<dbReference type="AlphaFoldDB" id="A0A0V1CFJ7"/>
<name>A0A0V1CFJ7_TRIBR</name>
<reference evidence="1 2" key="1">
    <citation type="submission" date="2015-01" db="EMBL/GenBank/DDBJ databases">
        <title>Evolution of Trichinella species and genotypes.</title>
        <authorList>
            <person name="Korhonen P.K."/>
            <person name="Edoardo P."/>
            <person name="Giuseppe L.R."/>
            <person name="Gasser R.B."/>
        </authorList>
    </citation>
    <scope>NUCLEOTIDE SEQUENCE [LARGE SCALE GENOMIC DNA]</scope>
    <source>
        <strain evidence="1">ISS120</strain>
    </source>
</reference>
<protein>
    <submittedName>
        <fullName evidence="1">Uncharacterized protein</fullName>
    </submittedName>
</protein>
<dbReference type="Proteomes" id="UP000054653">
    <property type="component" value="Unassembled WGS sequence"/>
</dbReference>
<evidence type="ECO:0000313" key="1">
    <source>
        <dbReference type="EMBL" id="KRY48001.1"/>
    </source>
</evidence>
<gene>
    <name evidence="1" type="ORF">T03_4456</name>
</gene>
<comment type="caution">
    <text evidence="1">The sequence shown here is derived from an EMBL/GenBank/DDBJ whole genome shotgun (WGS) entry which is preliminary data.</text>
</comment>